<dbReference type="InterPro" id="IPR018951">
    <property type="entry name" value="Fumarase_C_C"/>
</dbReference>
<dbReference type="Gene3D" id="1.20.200.10">
    <property type="entry name" value="Fumarase/aspartase (Central domain)"/>
    <property type="match status" value="1"/>
</dbReference>
<keyword evidence="6" id="KW-1185">Reference proteome</keyword>
<dbReference type="GO" id="GO:0006099">
    <property type="term" value="P:tricarboxylic acid cycle"/>
    <property type="evidence" value="ECO:0007669"/>
    <property type="project" value="InterPro"/>
</dbReference>
<evidence type="ECO:0000313" key="5">
    <source>
        <dbReference type="EMBL" id="SHI87021.1"/>
    </source>
</evidence>
<dbReference type="Gene3D" id="1.10.40.30">
    <property type="entry name" value="Fumarase/aspartase (C-terminal domain)"/>
    <property type="match status" value="1"/>
</dbReference>
<dbReference type="CDD" id="cd01357">
    <property type="entry name" value="Aspartase"/>
    <property type="match status" value="1"/>
</dbReference>
<dbReference type="PRINTS" id="PR00149">
    <property type="entry name" value="FUMRATELYASE"/>
</dbReference>
<evidence type="ECO:0000313" key="6">
    <source>
        <dbReference type="Proteomes" id="UP000184529"/>
    </source>
</evidence>
<dbReference type="PROSITE" id="PS00163">
    <property type="entry name" value="FUMARATE_LYASES"/>
    <property type="match status" value="1"/>
</dbReference>
<dbReference type="PANTHER" id="PTHR42696:SF2">
    <property type="entry name" value="ASPARTATE AMMONIA-LYASE"/>
    <property type="match status" value="1"/>
</dbReference>
<sequence length="490" mass="53305">LNIYFKGCWIEVSYRVEKDLLGEREIPREAYYGIHTLRAKENFAVSGVPVHRELIWALALVKKAAAMANREIGLLEPRIAGAIVQAAEELARGQWHDQIVVDAFQGGAGTSTNMNVNEVIANRAIEILGGTKGDYSLVHPLDHVNLGQSTNDVYPTALRVAAIKLVRELSQAMAVLQGALQAKEKEFASILKIGRTQLQDAVPITLGQEFSAYAEAVARDWWRLYKAEERLRQVNLGGTAVGTGLNASRRYIFRVVEILRELTGFGLARAENTVEATQNADIFAEVSGFVKTAAVNLAKIAGDLRLLSSGPRAGLGEIVLPKVQAGSSIMPGKVNPVIPEMVTQVAYQVMAGDVAVNMAAASGQLELNAFLPLIAHNLLHSLEMMTGAARLLAEKCVRGIQADEARCRQLLEASQGVITAFVPYLGYEKATAMVLRAVRSGRPVTELLVEEGLFTREEIEAILKPEELTTPGVAGVRHLKRFLTREGDKP</sequence>
<dbReference type="InterPro" id="IPR000362">
    <property type="entry name" value="Fumarate_lyase_fam"/>
</dbReference>
<evidence type="ECO:0000259" key="3">
    <source>
        <dbReference type="Pfam" id="PF00206"/>
    </source>
</evidence>
<dbReference type="GO" id="GO:0005829">
    <property type="term" value="C:cytosol"/>
    <property type="evidence" value="ECO:0007669"/>
    <property type="project" value="TreeGrafter"/>
</dbReference>
<dbReference type="GO" id="GO:0008652">
    <property type="term" value="P:amino acid biosynthetic process"/>
    <property type="evidence" value="ECO:0007669"/>
    <property type="project" value="UniProtKB-KW"/>
</dbReference>
<dbReference type="Pfam" id="PF00206">
    <property type="entry name" value="Lyase_1"/>
    <property type="match status" value="1"/>
</dbReference>
<protein>
    <submittedName>
        <fullName evidence="5">Aspartate ammonia-lyase</fullName>
    </submittedName>
</protein>
<dbReference type="STRING" id="1121432.SAMN02745219_01262"/>
<dbReference type="EMBL" id="FQZM01000013">
    <property type="protein sequence ID" value="SHI87021.1"/>
    <property type="molecule type" value="Genomic_DNA"/>
</dbReference>
<dbReference type="GO" id="GO:0008797">
    <property type="term" value="F:aspartate ammonia-lyase activity"/>
    <property type="evidence" value="ECO:0007669"/>
    <property type="project" value="TreeGrafter"/>
</dbReference>
<evidence type="ECO:0000256" key="2">
    <source>
        <dbReference type="ARBA" id="ARBA00023239"/>
    </source>
</evidence>
<keyword evidence="2 5" id="KW-0456">Lyase</keyword>
<dbReference type="InterPro" id="IPR024083">
    <property type="entry name" value="Fumarase/histidase_N"/>
</dbReference>
<gene>
    <name evidence="5" type="ORF">SAMN02745219_01262</name>
</gene>
<feature type="domain" description="Fumarase C C-terminal" evidence="4">
    <location>
        <begin position="418"/>
        <end position="469"/>
    </location>
</feature>
<proteinExistence type="predicted"/>
<dbReference type="FunFam" id="1.10.275.10:FF:000001">
    <property type="entry name" value="Fumarate hydratase, mitochondrial"/>
    <property type="match status" value="1"/>
</dbReference>
<dbReference type="InterPro" id="IPR022761">
    <property type="entry name" value="Fumarate_lyase_N"/>
</dbReference>
<evidence type="ECO:0000259" key="4">
    <source>
        <dbReference type="Pfam" id="PF10415"/>
    </source>
</evidence>
<dbReference type="InterPro" id="IPR008948">
    <property type="entry name" value="L-Aspartase-like"/>
</dbReference>
<evidence type="ECO:0000256" key="1">
    <source>
        <dbReference type="ARBA" id="ARBA00022605"/>
    </source>
</evidence>
<feature type="non-terminal residue" evidence="5">
    <location>
        <position position="1"/>
    </location>
</feature>
<organism evidence="5 6">
    <name type="scientific">Desulfofundulus thermosubterraneus DSM 16057</name>
    <dbReference type="NCBI Taxonomy" id="1121432"/>
    <lineage>
        <taxon>Bacteria</taxon>
        <taxon>Bacillati</taxon>
        <taxon>Bacillota</taxon>
        <taxon>Clostridia</taxon>
        <taxon>Eubacteriales</taxon>
        <taxon>Peptococcaceae</taxon>
        <taxon>Desulfofundulus</taxon>
    </lineage>
</organism>
<dbReference type="PRINTS" id="PR00145">
    <property type="entry name" value="ARGSUCLYASE"/>
</dbReference>
<feature type="domain" description="Fumarate lyase N-terminal" evidence="3">
    <location>
        <begin position="22"/>
        <end position="350"/>
    </location>
</feature>
<dbReference type="NCBIfam" id="NF008909">
    <property type="entry name" value="PRK12273.1"/>
    <property type="match status" value="1"/>
</dbReference>
<dbReference type="Gene3D" id="1.10.275.10">
    <property type="entry name" value="Fumarase/aspartase (N-terminal domain)"/>
    <property type="match status" value="1"/>
</dbReference>
<accession>A0A1M6ENG9</accession>
<dbReference type="InterPro" id="IPR020557">
    <property type="entry name" value="Fumarate_lyase_CS"/>
</dbReference>
<dbReference type="FunFam" id="1.20.200.10:FF:000001">
    <property type="entry name" value="Fumarate hydratase, mitochondrial"/>
    <property type="match status" value="1"/>
</dbReference>
<dbReference type="InterPro" id="IPR051546">
    <property type="entry name" value="Aspartate_Ammonia-Lyase"/>
</dbReference>
<keyword evidence="1" id="KW-0028">Amino-acid biosynthesis</keyword>
<dbReference type="GO" id="GO:0006531">
    <property type="term" value="P:aspartate metabolic process"/>
    <property type="evidence" value="ECO:0007669"/>
    <property type="project" value="TreeGrafter"/>
</dbReference>
<reference evidence="6" key="1">
    <citation type="submission" date="2016-11" db="EMBL/GenBank/DDBJ databases">
        <authorList>
            <person name="Varghese N."/>
            <person name="Submissions S."/>
        </authorList>
    </citation>
    <scope>NUCLEOTIDE SEQUENCE [LARGE SCALE GENOMIC DNA]</scope>
    <source>
        <strain evidence="6">DSM 16057</strain>
    </source>
</reference>
<dbReference type="Proteomes" id="UP000184529">
    <property type="component" value="Unassembled WGS sequence"/>
</dbReference>
<dbReference type="AlphaFoldDB" id="A0A1M6ENG9"/>
<dbReference type="PANTHER" id="PTHR42696">
    <property type="entry name" value="ASPARTATE AMMONIA-LYASE"/>
    <property type="match status" value="1"/>
</dbReference>
<dbReference type="SUPFAM" id="SSF48557">
    <property type="entry name" value="L-aspartase-like"/>
    <property type="match status" value="1"/>
</dbReference>
<name>A0A1M6ENG9_9FIRM</name>
<dbReference type="Pfam" id="PF10415">
    <property type="entry name" value="FumaraseC_C"/>
    <property type="match status" value="1"/>
</dbReference>